<proteinExistence type="predicted"/>
<dbReference type="Proteomes" id="UP000002574">
    <property type="component" value="Chromosome"/>
</dbReference>
<gene>
    <name evidence="10" type="ordered locus">HTH_1312</name>
</gene>
<dbReference type="STRING" id="608538.HTH_1312"/>
<dbReference type="GO" id="GO:0016763">
    <property type="term" value="F:pentosyltransferase activity"/>
    <property type="evidence" value="ECO:0007669"/>
    <property type="project" value="TreeGrafter"/>
</dbReference>
<name>D3DIW3_HYDTT</name>
<feature type="transmembrane region" description="Helical" evidence="8">
    <location>
        <begin position="235"/>
        <end position="256"/>
    </location>
</feature>
<feature type="transmembrane region" description="Helical" evidence="8">
    <location>
        <begin position="289"/>
        <end position="307"/>
    </location>
</feature>
<evidence type="ECO:0000256" key="2">
    <source>
        <dbReference type="ARBA" id="ARBA00022475"/>
    </source>
</evidence>
<dbReference type="eggNOG" id="COG1807">
    <property type="taxonomic scope" value="Bacteria"/>
</dbReference>
<keyword evidence="2" id="KW-1003">Cell membrane</keyword>
<evidence type="ECO:0000256" key="1">
    <source>
        <dbReference type="ARBA" id="ARBA00004651"/>
    </source>
</evidence>
<evidence type="ECO:0000313" key="11">
    <source>
        <dbReference type="Proteomes" id="UP000002574"/>
    </source>
</evidence>
<dbReference type="TCDB" id="9.B.142.2.4">
    <property type="family name" value="the integral membrane glycosyltransferase family 39 (gt39) family"/>
</dbReference>
<dbReference type="InterPro" id="IPR050297">
    <property type="entry name" value="LipidA_mod_glycosyltrf_83"/>
</dbReference>
<keyword evidence="5 8" id="KW-0812">Transmembrane</keyword>
<evidence type="ECO:0000256" key="5">
    <source>
        <dbReference type="ARBA" id="ARBA00022692"/>
    </source>
</evidence>
<dbReference type="CAZy" id="GT83">
    <property type="family name" value="Glycosyltransferase Family 83"/>
</dbReference>
<keyword evidence="6 8" id="KW-1133">Transmembrane helix</keyword>
<feature type="transmembrane region" description="Helical" evidence="8">
    <location>
        <begin position="263"/>
        <end position="283"/>
    </location>
</feature>
<dbReference type="PANTHER" id="PTHR33908">
    <property type="entry name" value="MANNOSYLTRANSFERASE YKCB-RELATED"/>
    <property type="match status" value="1"/>
</dbReference>
<evidence type="ECO:0000259" key="9">
    <source>
        <dbReference type="Pfam" id="PF13231"/>
    </source>
</evidence>
<evidence type="ECO:0000256" key="4">
    <source>
        <dbReference type="ARBA" id="ARBA00022679"/>
    </source>
</evidence>
<dbReference type="GO" id="GO:0005886">
    <property type="term" value="C:plasma membrane"/>
    <property type="evidence" value="ECO:0007669"/>
    <property type="project" value="UniProtKB-SubCell"/>
</dbReference>
<dbReference type="PATRIC" id="fig|608538.5.peg.1330"/>
<dbReference type="InterPro" id="IPR038731">
    <property type="entry name" value="RgtA/B/C-like"/>
</dbReference>
<comment type="subcellular location">
    <subcellularLocation>
        <location evidence="1">Cell membrane</location>
        <topology evidence="1">Multi-pass membrane protein</topology>
    </subcellularLocation>
</comment>
<evidence type="ECO:0000256" key="6">
    <source>
        <dbReference type="ARBA" id="ARBA00022989"/>
    </source>
</evidence>
<dbReference type="GO" id="GO:0009103">
    <property type="term" value="P:lipopolysaccharide biosynthetic process"/>
    <property type="evidence" value="ECO:0007669"/>
    <property type="project" value="UniProtKB-ARBA"/>
</dbReference>
<sequence>MIYVLFFNLTLLAFRIFYVLYYPIDLSPEEAQYWDWSRNLDLSYYSKPPMVAYMNFLSSKLLGNSELAVRITPILLSFLLSIFTYLFVKKIFDKKVALIASTLPQLTIGYAINSLLMTTDAPFIFFWSLSVMCLYLAFEKNRASLWLLTGVLAGLAFLSKYPAVFLLPISLAYMTLYRRDLLKSPNPYLSLLPAFFLSLPVLIWNYLHNFVSFKHVSTLATKSQELFGLSNTLEFLGGQMLLLSLIPFFVLFYAWVRSLKDRRLIFFTFYSLPVFFFFLVLSLHKRVEANWSGFAYFSGFVLTSYFLSRSILLLPSYLISLILFIFLHFTPLLDMVGLGRLLPPERDPTKFLVGWRELGKRVSRLYTGNELVFSPQYQVTAELAFYTKGNPRTYCINLGRRMNQYDLWKGGMKAYMGKDAIFVSVSPAEERVLKAFDGIIWEEHYRVFWRGKEVGSFYIYKLRNYKGLEESLPMGY</sequence>
<evidence type="ECO:0000256" key="7">
    <source>
        <dbReference type="ARBA" id="ARBA00023136"/>
    </source>
</evidence>
<feature type="transmembrane region" description="Helical" evidence="8">
    <location>
        <begin position="143"/>
        <end position="176"/>
    </location>
</feature>
<reference evidence="10 11" key="1">
    <citation type="journal article" date="2010" name="J. Bacteriol.">
        <title>Complete genome sequence of the thermophilic, obligately chemolithoautotrophic hydrogen-oxidizing bacterium Hydrogenobacter thermophilus TK-6.</title>
        <authorList>
            <person name="Arai H."/>
            <person name="Kanbe H."/>
            <person name="Ishii M."/>
            <person name="Igarashi Y."/>
        </authorList>
    </citation>
    <scope>NUCLEOTIDE SEQUENCE [LARGE SCALE GENOMIC DNA]</scope>
    <source>
        <strain evidence="11">DSM 6534 / IAM 12695 / TK-6 [Tokyo]</strain>
    </source>
</reference>
<dbReference type="PANTHER" id="PTHR33908:SF11">
    <property type="entry name" value="MEMBRANE PROTEIN"/>
    <property type="match status" value="1"/>
</dbReference>
<evidence type="ECO:0000313" key="10">
    <source>
        <dbReference type="EMBL" id="BAI69765.1"/>
    </source>
</evidence>
<feature type="domain" description="Glycosyltransferase RgtA/B/C/D-like" evidence="9">
    <location>
        <begin position="46"/>
        <end position="204"/>
    </location>
</feature>
<dbReference type="AlphaFoldDB" id="D3DIW3"/>
<keyword evidence="3" id="KW-0328">Glycosyltransferase</keyword>
<dbReference type="OrthoDB" id="8933800at2"/>
<dbReference type="RefSeq" id="WP_012963945.1">
    <property type="nucleotide sequence ID" value="NC_013799.1"/>
</dbReference>
<keyword evidence="7 8" id="KW-0472">Membrane</keyword>
<keyword evidence="11" id="KW-1185">Reference proteome</keyword>
<evidence type="ECO:0000256" key="8">
    <source>
        <dbReference type="SAM" id="Phobius"/>
    </source>
</evidence>
<organism evidence="10 11">
    <name type="scientific">Hydrogenobacter thermophilus (strain DSM 6534 / IAM 12695 / TK-6)</name>
    <dbReference type="NCBI Taxonomy" id="608538"/>
    <lineage>
        <taxon>Bacteria</taxon>
        <taxon>Pseudomonadati</taxon>
        <taxon>Aquificota</taxon>
        <taxon>Aquificia</taxon>
        <taxon>Aquificales</taxon>
        <taxon>Aquificaceae</taxon>
        <taxon>Hydrogenobacter</taxon>
    </lineage>
</organism>
<feature type="transmembrane region" description="Helical" evidence="8">
    <location>
        <begin position="67"/>
        <end position="88"/>
    </location>
</feature>
<dbReference type="EMBL" id="AP011112">
    <property type="protein sequence ID" value="BAI69765.1"/>
    <property type="molecule type" value="Genomic_DNA"/>
</dbReference>
<keyword evidence="4 10" id="KW-0808">Transferase</keyword>
<feature type="transmembrane region" description="Helical" evidence="8">
    <location>
        <begin position="314"/>
        <end position="333"/>
    </location>
</feature>
<feature type="transmembrane region" description="Helical" evidence="8">
    <location>
        <begin position="5"/>
        <end position="24"/>
    </location>
</feature>
<feature type="transmembrane region" description="Helical" evidence="8">
    <location>
        <begin position="108"/>
        <end position="137"/>
    </location>
</feature>
<evidence type="ECO:0000256" key="3">
    <source>
        <dbReference type="ARBA" id="ARBA00022676"/>
    </source>
</evidence>
<protein>
    <submittedName>
        <fullName evidence="10">Glycosyltransferase, family 39</fullName>
    </submittedName>
</protein>
<accession>D3DIW3</accession>
<feature type="transmembrane region" description="Helical" evidence="8">
    <location>
        <begin position="188"/>
        <end position="207"/>
    </location>
</feature>
<dbReference type="KEGG" id="hte:Hydth_1304"/>
<dbReference type="Pfam" id="PF13231">
    <property type="entry name" value="PMT_2"/>
    <property type="match status" value="1"/>
</dbReference>
<dbReference type="KEGG" id="hth:HTH_1312"/>